<evidence type="ECO:0000313" key="3">
    <source>
        <dbReference type="EMBL" id="RWS01907.1"/>
    </source>
</evidence>
<proteinExistence type="predicted"/>
<dbReference type="PANTHER" id="PTHR12307">
    <property type="entry name" value="PROTEIN PHOSPHATASE 1 REGULATORY SUBUNIT"/>
    <property type="match status" value="1"/>
</dbReference>
<dbReference type="InterPro" id="IPR005036">
    <property type="entry name" value="CBM21_dom"/>
</dbReference>
<name>A0A443QFW7_9ACAR</name>
<keyword evidence="4" id="KW-1185">Reference proteome</keyword>
<dbReference type="GO" id="GO:0008157">
    <property type="term" value="F:protein phosphatase 1 binding"/>
    <property type="evidence" value="ECO:0007669"/>
    <property type="project" value="TreeGrafter"/>
</dbReference>
<evidence type="ECO:0000259" key="2">
    <source>
        <dbReference type="PROSITE" id="PS51159"/>
    </source>
</evidence>
<sequence length="99" mass="11315">MINVKCIILVVNLSFSKHVTVRYTTDNWQSWVDVEAKYVPNSCNGWSDKFMADFSICTDGSSSALVPGQKILLAVRYESDGREYWDNNLGANYSFTYRL</sequence>
<feature type="domain" description="CBM21" evidence="2">
    <location>
        <begin position="1"/>
        <end position="96"/>
    </location>
</feature>
<dbReference type="GO" id="GO:0000164">
    <property type="term" value="C:protein phosphatase type 1 complex"/>
    <property type="evidence" value="ECO:0007669"/>
    <property type="project" value="TreeGrafter"/>
</dbReference>
<evidence type="ECO:0000313" key="4">
    <source>
        <dbReference type="Proteomes" id="UP000285301"/>
    </source>
</evidence>
<accession>A0A443QFW7</accession>
<comment type="caution">
    <text evidence="3">The sequence shown here is derived from an EMBL/GenBank/DDBJ whole genome shotgun (WGS) entry which is preliminary data.</text>
</comment>
<feature type="chain" id="PRO_5019569014" evidence="1">
    <location>
        <begin position="22"/>
        <end position="99"/>
    </location>
</feature>
<dbReference type="AlphaFoldDB" id="A0A443QFW7"/>
<dbReference type="Proteomes" id="UP000285301">
    <property type="component" value="Unassembled WGS sequence"/>
</dbReference>
<dbReference type="InterPro" id="IPR050782">
    <property type="entry name" value="PP1_regulatory_subunit_3"/>
</dbReference>
<dbReference type="GO" id="GO:2001069">
    <property type="term" value="F:glycogen binding"/>
    <property type="evidence" value="ECO:0007669"/>
    <property type="project" value="TreeGrafter"/>
</dbReference>
<dbReference type="GO" id="GO:0005979">
    <property type="term" value="P:regulation of glycogen biosynthetic process"/>
    <property type="evidence" value="ECO:0007669"/>
    <property type="project" value="TreeGrafter"/>
</dbReference>
<dbReference type="PANTHER" id="PTHR12307:SF36">
    <property type="entry name" value="GLYCOGEN-BINDING SUBUNIT 76A"/>
    <property type="match status" value="1"/>
</dbReference>
<protein>
    <submittedName>
        <fullName evidence="3">Phosphatase 1 regulatory subunit 3C-like protein</fullName>
    </submittedName>
</protein>
<organism evidence="3 4">
    <name type="scientific">Dinothrombium tinctorium</name>
    <dbReference type="NCBI Taxonomy" id="1965070"/>
    <lineage>
        <taxon>Eukaryota</taxon>
        <taxon>Metazoa</taxon>
        <taxon>Ecdysozoa</taxon>
        <taxon>Arthropoda</taxon>
        <taxon>Chelicerata</taxon>
        <taxon>Arachnida</taxon>
        <taxon>Acari</taxon>
        <taxon>Acariformes</taxon>
        <taxon>Trombidiformes</taxon>
        <taxon>Prostigmata</taxon>
        <taxon>Anystina</taxon>
        <taxon>Parasitengona</taxon>
        <taxon>Trombidioidea</taxon>
        <taxon>Trombidiidae</taxon>
        <taxon>Dinothrombium</taxon>
    </lineage>
</organism>
<dbReference type="InterPro" id="IPR038175">
    <property type="entry name" value="CBM21_dom_sf"/>
</dbReference>
<reference evidence="3 4" key="1">
    <citation type="journal article" date="2018" name="Gigascience">
        <title>Genomes of trombidid mites reveal novel predicted allergens and laterally-transferred genes associated with secondary metabolism.</title>
        <authorList>
            <person name="Dong X."/>
            <person name="Chaisiri K."/>
            <person name="Xia D."/>
            <person name="Armstrong S.D."/>
            <person name="Fang Y."/>
            <person name="Donnelly M.J."/>
            <person name="Kadowaki T."/>
            <person name="McGarry J.W."/>
            <person name="Darby A.C."/>
            <person name="Makepeace B.L."/>
        </authorList>
    </citation>
    <scope>NUCLEOTIDE SEQUENCE [LARGE SCALE GENOMIC DNA]</scope>
    <source>
        <strain evidence="3">UoL-WK</strain>
    </source>
</reference>
<dbReference type="PROSITE" id="PS51159">
    <property type="entry name" value="CBM21"/>
    <property type="match status" value="1"/>
</dbReference>
<feature type="signal peptide" evidence="1">
    <location>
        <begin position="1"/>
        <end position="21"/>
    </location>
</feature>
<evidence type="ECO:0000256" key="1">
    <source>
        <dbReference type="SAM" id="SignalP"/>
    </source>
</evidence>
<dbReference type="Gene3D" id="2.60.40.2440">
    <property type="entry name" value="Carbohydrate binding type-21 domain"/>
    <property type="match status" value="1"/>
</dbReference>
<keyword evidence="1" id="KW-0732">Signal</keyword>
<dbReference type="Pfam" id="PF03370">
    <property type="entry name" value="CBM_21"/>
    <property type="match status" value="1"/>
</dbReference>
<dbReference type="STRING" id="1965070.A0A443QFW7"/>
<dbReference type="EMBL" id="NCKU01008420">
    <property type="protein sequence ID" value="RWS01907.1"/>
    <property type="molecule type" value="Genomic_DNA"/>
</dbReference>
<dbReference type="OrthoDB" id="8942186at2759"/>
<gene>
    <name evidence="3" type="ORF">B4U79_10840</name>
</gene>